<evidence type="ECO:0000256" key="7">
    <source>
        <dbReference type="ARBA" id="ARBA00023172"/>
    </source>
</evidence>
<dbReference type="InterPro" id="IPR050090">
    <property type="entry name" value="Tyrosine_recombinase_XerCD"/>
</dbReference>
<organism evidence="12 13">
    <name type="scientific">Capnocytophaga felis</name>
    <dbReference type="NCBI Taxonomy" id="2267611"/>
    <lineage>
        <taxon>Bacteria</taxon>
        <taxon>Pseudomonadati</taxon>
        <taxon>Bacteroidota</taxon>
        <taxon>Flavobacteriia</taxon>
        <taxon>Flavobacteriales</taxon>
        <taxon>Flavobacteriaceae</taxon>
        <taxon>Capnocytophaga</taxon>
    </lineage>
</organism>
<keyword evidence="6 9" id="KW-0238">DNA-binding</keyword>
<dbReference type="GO" id="GO:0009037">
    <property type="term" value="F:tyrosine-based site-specific recombinase activity"/>
    <property type="evidence" value="ECO:0007669"/>
    <property type="project" value="UniProtKB-UniRule"/>
</dbReference>
<feature type="active site" evidence="9">
    <location>
        <position position="247"/>
    </location>
</feature>
<keyword evidence="3 9" id="KW-0132">Cell division</keyword>
<dbReference type="PROSITE" id="PS51900">
    <property type="entry name" value="CB"/>
    <property type="match status" value="1"/>
</dbReference>
<evidence type="ECO:0000256" key="8">
    <source>
        <dbReference type="ARBA" id="ARBA00023306"/>
    </source>
</evidence>
<dbReference type="OrthoDB" id="9801717at2"/>
<protein>
    <recommendedName>
        <fullName evidence="9">Tyrosine recombinase XerC</fullName>
    </recommendedName>
</protein>
<dbReference type="Pfam" id="PF02899">
    <property type="entry name" value="Phage_int_SAM_1"/>
    <property type="match status" value="1"/>
</dbReference>
<reference evidence="13" key="1">
    <citation type="journal article" date="2020" name="Int. J. Syst. Evol. Microbiol.">
        <title>Capnocytophaga felis sp. nov. isolated from the feline oral cavity.</title>
        <authorList>
            <person name="Suzuki M."/>
            <person name="Umeda K."/>
            <person name="Kimura M."/>
            <person name="Imaoka K."/>
            <person name="Morikawa S."/>
            <person name="Maeda K."/>
        </authorList>
    </citation>
    <scope>NUCLEOTIDE SEQUENCE [LARGE SCALE GENOMIC DNA]</scope>
    <source>
        <strain evidence="13">KC07070</strain>
    </source>
</reference>
<keyword evidence="7 9" id="KW-0233">DNA recombination</keyword>
<feature type="active site" evidence="9">
    <location>
        <position position="270"/>
    </location>
</feature>
<evidence type="ECO:0000313" key="13">
    <source>
        <dbReference type="Proteomes" id="UP000398217"/>
    </source>
</evidence>
<feature type="active site" evidence="9">
    <location>
        <position position="174"/>
    </location>
</feature>
<dbReference type="HAMAP" id="MF_01808">
    <property type="entry name" value="Recomb_XerC_XerD"/>
    <property type="match status" value="1"/>
</dbReference>
<dbReference type="AlphaFoldDB" id="A0A5M4B6E6"/>
<dbReference type="InterPro" id="IPR013762">
    <property type="entry name" value="Integrase-like_cat_sf"/>
</dbReference>
<dbReference type="GO" id="GO:0003677">
    <property type="term" value="F:DNA binding"/>
    <property type="evidence" value="ECO:0007669"/>
    <property type="project" value="UniProtKB-UniRule"/>
</dbReference>
<evidence type="ECO:0000256" key="3">
    <source>
        <dbReference type="ARBA" id="ARBA00022618"/>
    </source>
</evidence>
<dbReference type="InterPro" id="IPR010998">
    <property type="entry name" value="Integrase_recombinase_N"/>
</dbReference>
<dbReference type="Pfam" id="PF00589">
    <property type="entry name" value="Phage_integrase"/>
    <property type="match status" value="1"/>
</dbReference>
<accession>A0A5M4B6E6</accession>
<evidence type="ECO:0000256" key="5">
    <source>
        <dbReference type="ARBA" id="ARBA00022908"/>
    </source>
</evidence>
<comment type="function">
    <text evidence="9">Site-specific tyrosine recombinase, which acts by catalyzing the cutting and rejoining of the recombining DNA molecules. The XerC-XerD complex is essential to convert dimers of the bacterial chromosome into monomers to permit their segregation at cell division. It also contributes to the segregational stability of plasmids.</text>
</comment>
<dbReference type="PANTHER" id="PTHR30349:SF77">
    <property type="entry name" value="TYROSINE RECOMBINASE XERC"/>
    <property type="match status" value="1"/>
</dbReference>
<proteinExistence type="inferred from homology"/>
<dbReference type="InterPro" id="IPR044068">
    <property type="entry name" value="CB"/>
</dbReference>
<comment type="subcellular location">
    <subcellularLocation>
        <location evidence="1 9">Cytoplasm</location>
    </subcellularLocation>
</comment>
<name>A0A5M4B6E6_9FLAO</name>
<dbReference type="GO" id="GO:0051301">
    <property type="term" value="P:cell division"/>
    <property type="evidence" value="ECO:0007669"/>
    <property type="project" value="UniProtKB-KW"/>
</dbReference>
<keyword evidence="8 9" id="KW-0131">Cell cycle</keyword>
<dbReference type="GO" id="GO:0007059">
    <property type="term" value="P:chromosome segregation"/>
    <property type="evidence" value="ECO:0007669"/>
    <property type="project" value="UniProtKB-UniRule"/>
</dbReference>
<feature type="active site" description="O-(3'-phospho-DNA)-tyrosine intermediate" evidence="9">
    <location>
        <position position="279"/>
    </location>
</feature>
<dbReference type="InterPro" id="IPR004107">
    <property type="entry name" value="Integrase_SAM-like_N"/>
</dbReference>
<dbReference type="GO" id="GO:0005737">
    <property type="term" value="C:cytoplasm"/>
    <property type="evidence" value="ECO:0007669"/>
    <property type="project" value="UniProtKB-SubCell"/>
</dbReference>
<feature type="active site" evidence="9">
    <location>
        <position position="150"/>
    </location>
</feature>
<evidence type="ECO:0000256" key="1">
    <source>
        <dbReference type="ARBA" id="ARBA00004496"/>
    </source>
</evidence>
<comment type="similarity">
    <text evidence="9">Belongs to the 'phage' integrase family. XerC subfamily.</text>
</comment>
<keyword evidence="5 9" id="KW-0229">DNA integration</keyword>
<dbReference type="PROSITE" id="PS51898">
    <property type="entry name" value="TYR_RECOMBINASE"/>
    <property type="match status" value="1"/>
</dbReference>
<evidence type="ECO:0000256" key="9">
    <source>
        <dbReference type="HAMAP-Rule" id="MF_01808"/>
    </source>
</evidence>
<dbReference type="EMBL" id="BLBC01000003">
    <property type="protein sequence ID" value="GET44822.1"/>
    <property type="molecule type" value="Genomic_DNA"/>
</dbReference>
<dbReference type="Proteomes" id="UP000398217">
    <property type="component" value="Unassembled WGS sequence"/>
</dbReference>
<feature type="active site" evidence="9">
    <location>
        <position position="244"/>
    </location>
</feature>
<sequence length="303" mass="35082">MCVEFMDYLSIEKKYSKHTIEAYKNDLKAFAKFVKNIYGESEKEHSLENVSYEDVRSWIVELSNQSIAFRSINRKLSALKAYYSFLKKTNQIEVSPFEKGIMPLKIEKRIKLPFSEKEIEKVLSCFSNKNKFEEIRDKAIIEVLYATGMRRSELILLKVNDLDFSQKQIKVLGKRNKERLIPMLPQIEVILEEYLKKREEVVNENSKDFLFLAKNGKKIYPTLVYRIINLYFSAVTTKQDVSPHVLRHSFANHLLDNGADLNTVKELLGHSSLAATQVYTNTSLAELKKQYGKAHPRASGGKI</sequence>
<dbReference type="PANTHER" id="PTHR30349">
    <property type="entry name" value="PHAGE INTEGRASE-RELATED"/>
    <property type="match status" value="1"/>
</dbReference>
<keyword evidence="4 9" id="KW-0159">Chromosome partition</keyword>
<dbReference type="RefSeq" id="WP_155283539.1">
    <property type="nucleotide sequence ID" value="NZ_BLBC01000003.1"/>
</dbReference>
<gene>
    <name evidence="9 12" type="primary">xerC</name>
    <name evidence="12" type="ORF">RCZ01_01240</name>
</gene>
<evidence type="ECO:0000256" key="2">
    <source>
        <dbReference type="ARBA" id="ARBA00022490"/>
    </source>
</evidence>
<evidence type="ECO:0000259" key="10">
    <source>
        <dbReference type="PROSITE" id="PS51898"/>
    </source>
</evidence>
<comment type="caution">
    <text evidence="12">The sequence shown here is derived from an EMBL/GenBank/DDBJ whole genome shotgun (WGS) entry which is preliminary data.</text>
</comment>
<evidence type="ECO:0000259" key="11">
    <source>
        <dbReference type="PROSITE" id="PS51900"/>
    </source>
</evidence>
<dbReference type="InterPro" id="IPR002104">
    <property type="entry name" value="Integrase_catalytic"/>
</dbReference>
<dbReference type="InterPro" id="IPR011010">
    <property type="entry name" value="DNA_brk_join_enz"/>
</dbReference>
<keyword evidence="2 9" id="KW-0963">Cytoplasm</keyword>
<dbReference type="GO" id="GO:0006313">
    <property type="term" value="P:DNA transposition"/>
    <property type="evidence" value="ECO:0007669"/>
    <property type="project" value="UniProtKB-UniRule"/>
</dbReference>
<evidence type="ECO:0000256" key="6">
    <source>
        <dbReference type="ARBA" id="ARBA00023125"/>
    </source>
</evidence>
<dbReference type="Gene3D" id="1.10.150.130">
    <property type="match status" value="1"/>
</dbReference>
<dbReference type="SUPFAM" id="SSF56349">
    <property type="entry name" value="DNA breaking-rejoining enzymes"/>
    <property type="match status" value="1"/>
</dbReference>
<feature type="domain" description="Core-binding (CB)" evidence="11">
    <location>
        <begin position="1"/>
        <end position="87"/>
    </location>
</feature>
<dbReference type="InterPro" id="IPR023009">
    <property type="entry name" value="Tyrosine_recombinase_XerC/XerD"/>
</dbReference>
<keyword evidence="13" id="KW-1185">Reference proteome</keyword>
<dbReference type="Gene3D" id="1.10.443.10">
    <property type="entry name" value="Intergrase catalytic core"/>
    <property type="match status" value="1"/>
</dbReference>
<comment type="subunit">
    <text evidence="9">Forms a cyclic heterotetrameric complex composed of two molecules of XerC and two molecules of XerD.</text>
</comment>
<feature type="domain" description="Tyr recombinase" evidence="10">
    <location>
        <begin position="109"/>
        <end position="292"/>
    </location>
</feature>
<evidence type="ECO:0000256" key="4">
    <source>
        <dbReference type="ARBA" id="ARBA00022829"/>
    </source>
</evidence>
<evidence type="ECO:0000313" key="12">
    <source>
        <dbReference type="EMBL" id="GET44822.1"/>
    </source>
</evidence>